<dbReference type="NCBIfam" id="TIGR04393">
    <property type="entry name" value="rpt_T5SS_PEPC"/>
    <property type="match status" value="2"/>
</dbReference>
<sequence length="162" mass="16601">MQVITAIADVFDGGRLEVDGNIRIGVLGNGTLNVTDGGKVYSHSESLVGDYSGESYYGGTGTVNIKGENSLWGINSTYGLDVNNKGTLNIENGGKVGLAIDSGFPRPDIRVQLGGAINVAGVDSQLGHLNKINVDGELNVSDGGVASALDVYVGRTGGACTR</sequence>
<dbReference type="AlphaFoldDB" id="A0A1I7FJE6"/>
<gene>
    <name evidence="1" type="ORF">SAMN05216339_101530</name>
</gene>
<name>A0A1I7FJE6_9PROT</name>
<organism evidence="1 2">
    <name type="scientific">Nitrosomonas eutropha</name>
    <dbReference type="NCBI Taxonomy" id="916"/>
    <lineage>
        <taxon>Bacteria</taxon>
        <taxon>Pseudomonadati</taxon>
        <taxon>Pseudomonadota</taxon>
        <taxon>Betaproteobacteria</taxon>
        <taxon>Nitrosomonadales</taxon>
        <taxon>Nitrosomonadaceae</taxon>
        <taxon>Nitrosomonas</taxon>
    </lineage>
</organism>
<reference evidence="1 2" key="1">
    <citation type="submission" date="2016-10" db="EMBL/GenBank/DDBJ databases">
        <authorList>
            <person name="de Groot N.N."/>
        </authorList>
    </citation>
    <scope>NUCLEOTIDE SEQUENCE [LARGE SCALE GENOMIC DNA]</scope>
    <source>
        <strain evidence="1 2">Nm24</strain>
    </source>
</reference>
<proteinExistence type="predicted"/>
<protein>
    <submittedName>
        <fullName evidence="1">T5SS/PEP-CTERM-associated repeat-containing protein</fullName>
    </submittedName>
</protein>
<accession>A0A1I7FJE6</accession>
<dbReference type="RefSeq" id="WP_074926745.1">
    <property type="nucleotide sequence ID" value="NZ_FPBL01000001.1"/>
</dbReference>
<evidence type="ECO:0000313" key="2">
    <source>
        <dbReference type="Proteomes" id="UP000183926"/>
    </source>
</evidence>
<dbReference type="InterPro" id="IPR030895">
    <property type="entry name" value="T5SS_PEPC_rpt"/>
</dbReference>
<dbReference type="EMBL" id="FPBL01000001">
    <property type="protein sequence ID" value="SFU36176.1"/>
    <property type="molecule type" value="Genomic_DNA"/>
</dbReference>
<evidence type="ECO:0000313" key="1">
    <source>
        <dbReference type="EMBL" id="SFU36176.1"/>
    </source>
</evidence>
<dbReference type="Proteomes" id="UP000183926">
    <property type="component" value="Unassembled WGS sequence"/>
</dbReference>